<dbReference type="InterPro" id="IPR050834">
    <property type="entry name" value="Glycosyltransf_2"/>
</dbReference>
<sequence length="299" mass="33268">MHDEANTAISEAGNDVFAAQQAPVSVVVPCFRCTATIDDAIASIKAQTLLPAEVLLVEDGSGDGTLAALHRVAAAHEDGWIKVIALADNGGPSRARNAGWERAVQPYIAFLDADDTWGPRKLELQMAALKADPSIALIAHRMIVRPRGTPIPELQGPPRTQIIGRGRLLFHNPFPTASVMLRRDLPYRFDHQVWYSEDYLLWSQILFSGHRCAKIDQVLAIWNQRGPGEHGLSDNFMAVHRARRIMRRRLMREGFISLPEYLFTLAVGVLSLIRRKLRPLRPAPMPSVEGVATHRQAFK</sequence>
<keyword evidence="4" id="KW-0472">Membrane</keyword>
<name>A0ABW8IDS5_9GAMM</name>
<protein>
    <submittedName>
        <fullName evidence="6">Glycosyltransferase family 2 protein</fullName>
    </submittedName>
</protein>
<feature type="domain" description="Glycosyltransferase 2-like" evidence="5">
    <location>
        <begin position="25"/>
        <end position="181"/>
    </location>
</feature>
<dbReference type="Proteomes" id="UP001620409">
    <property type="component" value="Unassembled WGS sequence"/>
</dbReference>
<keyword evidence="4" id="KW-0812">Transmembrane</keyword>
<gene>
    <name evidence="6" type="ORF">ISP18_01625</name>
</gene>
<feature type="transmembrane region" description="Helical" evidence="4">
    <location>
        <begin position="254"/>
        <end position="273"/>
    </location>
</feature>
<accession>A0ABW8IDS5</accession>
<evidence type="ECO:0000259" key="5">
    <source>
        <dbReference type="Pfam" id="PF00535"/>
    </source>
</evidence>
<evidence type="ECO:0000256" key="1">
    <source>
        <dbReference type="ARBA" id="ARBA00006739"/>
    </source>
</evidence>
<dbReference type="SUPFAM" id="SSF53448">
    <property type="entry name" value="Nucleotide-diphospho-sugar transferases"/>
    <property type="match status" value="1"/>
</dbReference>
<dbReference type="PANTHER" id="PTHR43685">
    <property type="entry name" value="GLYCOSYLTRANSFERASE"/>
    <property type="match status" value="1"/>
</dbReference>
<evidence type="ECO:0000256" key="2">
    <source>
        <dbReference type="ARBA" id="ARBA00022676"/>
    </source>
</evidence>
<dbReference type="CDD" id="cd00761">
    <property type="entry name" value="Glyco_tranf_GTA_type"/>
    <property type="match status" value="1"/>
</dbReference>
<evidence type="ECO:0000313" key="7">
    <source>
        <dbReference type="Proteomes" id="UP001620409"/>
    </source>
</evidence>
<organism evidence="6 7">
    <name type="scientific">Dyella humi</name>
    <dbReference type="NCBI Taxonomy" id="1770547"/>
    <lineage>
        <taxon>Bacteria</taxon>
        <taxon>Pseudomonadati</taxon>
        <taxon>Pseudomonadota</taxon>
        <taxon>Gammaproteobacteria</taxon>
        <taxon>Lysobacterales</taxon>
        <taxon>Rhodanobacteraceae</taxon>
        <taxon>Dyella</taxon>
    </lineage>
</organism>
<dbReference type="PANTHER" id="PTHR43685:SF5">
    <property type="entry name" value="GLYCOSYLTRANSFERASE EPSE-RELATED"/>
    <property type="match status" value="1"/>
</dbReference>
<evidence type="ECO:0000256" key="4">
    <source>
        <dbReference type="SAM" id="Phobius"/>
    </source>
</evidence>
<comment type="similarity">
    <text evidence="1">Belongs to the glycosyltransferase 2 family.</text>
</comment>
<evidence type="ECO:0000313" key="6">
    <source>
        <dbReference type="EMBL" id="MFK2853295.1"/>
    </source>
</evidence>
<dbReference type="InterPro" id="IPR001173">
    <property type="entry name" value="Glyco_trans_2-like"/>
</dbReference>
<dbReference type="Gene3D" id="3.90.550.10">
    <property type="entry name" value="Spore Coat Polysaccharide Biosynthesis Protein SpsA, Chain A"/>
    <property type="match status" value="1"/>
</dbReference>
<dbReference type="InterPro" id="IPR029044">
    <property type="entry name" value="Nucleotide-diphossugar_trans"/>
</dbReference>
<reference evidence="6 7" key="1">
    <citation type="submission" date="2020-10" db="EMBL/GenBank/DDBJ databases">
        <title>Phylogeny of dyella-like bacteria.</title>
        <authorList>
            <person name="Fu J."/>
        </authorList>
    </citation>
    <scope>NUCLEOTIDE SEQUENCE [LARGE SCALE GENOMIC DNA]</scope>
    <source>
        <strain evidence="6 7">DHG40</strain>
    </source>
</reference>
<keyword evidence="2" id="KW-0328">Glycosyltransferase</keyword>
<comment type="caution">
    <text evidence="6">The sequence shown here is derived from an EMBL/GenBank/DDBJ whole genome shotgun (WGS) entry which is preliminary data.</text>
</comment>
<dbReference type="RefSeq" id="WP_380016393.1">
    <property type="nucleotide sequence ID" value="NZ_JADIKI010000021.1"/>
</dbReference>
<proteinExistence type="inferred from homology"/>
<dbReference type="Pfam" id="PF00535">
    <property type="entry name" value="Glycos_transf_2"/>
    <property type="match status" value="1"/>
</dbReference>
<keyword evidence="4" id="KW-1133">Transmembrane helix</keyword>
<dbReference type="EMBL" id="JADIKI010000021">
    <property type="protein sequence ID" value="MFK2853295.1"/>
    <property type="molecule type" value="Genomic_DNA"/>
</dbReference>
<keyword evidence="3" id="KW-0808">Transferase</keyword>
<keyword evidence="7" id="KW-1185">Reference proteome</keyword>
<evidence type="ECO:0000256" key="3">
    <source>
        <dbReference type="ARBA" id="ARBA00022679"/>
    </source>
</evidence>